<evidence type="ECO:0000313" key="1">
    <source>
        <dbReference type="EMBL" id="KAJ6753777.1"/>
    </source>
</evidence>
<dbReference type="AlphaFoldDB" id="A0A9Q1A0W1"/>
<comment type="caution">
    <text evidence="1">The sequence shown here is derived from an EMBL/GenBank/DDBJ whole genome shotgun (WGS) entry which is preliminary data.</text>
</comment>
<protein>
    <submittedName>
        <fullName evidence="1">Uncharacterized protein</fullName>
    </submittedName>
</protein>
<organism evidence="1 2">
    <name type="scientific">Salix purpurea</name>
    <name type="common">Purple osier willow</name>
    <dbReference type="NCBI Taxonomy" id="77065"/>
    <lineage>
        <taxon>Eukaryota</taxon>
        <taxon>Viridiplantae</taxon>
        <taxon>Streptophyta</taxon>
        <taxon>Embryophyta</taxon>
        <taxon>Tracheophyta</taxon>
        <taxon>Spermatophyta</taxon>
        <taxon>Magnoliopsida</taxon>
        <taxon>eudicotyledons</taxon>
        <taxon>Gunneridae</taxon>
        <taxon>Pentapetalae</taxon>
        <taxon>rosids</taxon>
        <taxon>fabids</taxon>
        <taxon>Malpighiales</taxon>
        <taxon>Salicaceae</taxon>
        <taxon>Saliceae</taxon>
        <taxon>Salix</taxon>
    </lineage>
</organism>
<sequence length="84" mass="9436">MNHSFFSSTLASFTFASSTLATLATSFTFGFPCLGFMKQKHEQQGHWNKNFIASLCLLLQTSPEPLCKKSLSLFRDFLSSFLSK</sequence>
<name>A0A9Q1A0W1_SALPP</name>
<gene>
    <name evidence="1" type="ORF">OIU79_026588</name>
</gene>
<keyword evidence="2" id="KW-1185">Reference proteome</keyword>
<reference evidence="1" key="2">
    <citation type="journal article" date="2023" name="Int. J. Mol. Sci.">
        <title>De Novo Assembly and Annotation of 11 Diverse Shrub Willow (Salix) Genomes Reveals Novel Gene Organization in Sex-Linked Regions.</title>
        <authorList>
            <person name="Hyden B."/>
            <person name="Feng K."/>
            <person name="Yates T.B."/>
            <person name="Jawdy S."/>
            <person name="Cereghino C."/>
            <person name="Smart L.B."/>
            <person name="Muchero W."/>
        </authorList>
    </citation>
    <scope>NUCLEOTIDE SEQUENCE</scope>
    <source>
        <tissue evidence="1">Shoot tip</tissue>
    </source>
</reference>
<dbReference type="EMBL" id="JAPFFK010000007">
    <property type="protein sequence ID" value="KAJ6753777.1"/>
    <property type="molecule type" value="Genomic_DNA"/>
</dbReference>
<evidence type="ECO:0000313" key="2">
    <source>
        <dbReference type="Proteomes" id="UP001151532"/>
    </source>
</evidence>
<reference evidence="1" key="1">
    <citation type="submission" date="2022-11" db="EMBL/GenBank/DDBJ databases">
        <authorList>
            <person name="Hyden B.L."/>
            <person name="Feng K."/>
            <person name="Yates T."/>
            <person name="Jawdy S."/>
            <person name="Smart L.B."/>
            <person name="Muchero W."/>
        </authorList>
    </citation>
    <scope>NUCLEOTIDE SEQUENCE</scope>
    <source>
        <tissue evidence="1">Shoot tip</tissue>
    </source>
</reference>
<proteinExistence type="predicted"/>
<accession>A0A9Q1A0W1</accession>
<dbReference type="Proteomes" id="UP001151532">
    <property type="component" value="Chromosome 16"/>
</dbReference>
<dbReference type="OrthoDB" id="1750455at2759"/>